<dbReference type="PATRIC" id="fig|1300222.3.peg.4634"/>
<proteinExistence type="predicted"/>
<evidence type="ECO:0000256" key="1">
    <source>
        <dbReference type="SAM" id="MobiDB-lite"/>
    </source>
</evidence>
<sequence>MRTWALSVATALLICGSAWAGYMVGTDVESKRNEEQAGRVIAENEALRSKLQNQAPAAEASPPANSAQQPAEAAEQNAKEPAFIDHDAILDAFRRTDDKGGSFEITEKDKQEMMAEPRSRDYKWVLRTFVEKKLGKKLNTFQTTSRTVNPRILLATTTDGTAYEIEMKKWPAYDQIWTVERFNGMSPGDVGSVAPLYQAVKKEEVPKNVQDWLEPLLASPEWKTEYLRDGKKTYVLIKTSSSPTDSVEVEDVSLWIEEVTVKYQTYDYANSEDRSFVNDYALLEIPYEAKDGVQFTKTLSIVR</sequence>
<feature type="region of interest" description="Disordered" evidence="1">
    <location>
        <begin position="45"/>
        <end position="80"/>
    </location>
</feature>
<dbReference type="AlphaFoldDB" id="M8DB88"/>
<dbReference type="RefSeq" id="WP_003391376.1">
    <property type="nucleotide sequence ID" value="NZ_APBN01000014.1"/>
</dbReference>
<keyword evidence="2" id="KW-0732">Signal</keyword>
<dbReference type="EMBL" id="APBN01000014">
    <property type="protein sequence ID" value="EMT50597.1"/>
    <property type="molecule type" value="Genomic_DNA"/>
</dbReference>
<name>M8DB88_9BACL</name>
<protein>
    <submittedName>
        <fullName evidence="3">Uncharacterized protein</fullName>
    </submittedName>
</protein>
<comment type="caution">
    <text evidence="3">The sequence shown here is derived from an EMBL/GenBank/DDBJ whole genome shotgun (WGS) entry which is preliminary data.</text>
</comment>
<feature type="chain" id="PRO_5039025580" evidence="2">
    <location>
        <begin position="21"/>
        <end position="303"/>
    </location>
</feature>
<feature type="signal peptide" evidence="2">
    <location>
        <begin position="1"/>
        <end position="20"/>
    </location>
</feature>
<evidence type="ECO:0000313" key="3">
    <source>
        <dbReference type="EMBL" id="EMT50597.1"/>
    </source>
</evidence>
<dbReference type="Proteomes" id="UP000012081">
    <property type="component" value="Unassembled WGS sequence"/>
</dbReference>
<dbReference type="OrthoDB" id="2468988at2"/>
<dbReference type="STRING" id="1300222.I532_22055"/>
<organism evidence="3 4">
    <name type="scientific">Brevibacillus borstelensis AK1</name>
    <dbReference type="NCBI Taxonomy" id="1300222"/>
    <lineage>
        <taxon>Bacteria</taxon>
        <taxon>Bacillati</taxon>
        <taxon>Bacillota</taxon>
        <taxon>Bacilli</taxon>
        <taxon>Bacillales</taxon>
        <taxon>Paenibacillaceae</taxon>
        <taxon>Brevibacillus</taxon>
    </lineage>
</organism>
<feature type="compositionally biased region" description="Low complexity" evidence="1">
    <location>
        <begin position="52"/>
        <end position="80"/>
    </location>
</feature>
<gene>
    <name evidence="3" type="ORF">I532_22055</name>
</gene>
<evidence type="ECO:0000313" key="4">
    <source>
        <dbReference type="Proteomes" id="UP000012081"/>
    </source>
</evidence>
<accession>M8DB88</accession>
<reference evidence="3 4" key="1">
    <citation type="submission" date="2013-03" db="EMBL/GenBank/DDBJ databases">
        <title>Assembly of a new bacterial strain Brevibacillus borstelensis AK1.</title>
        <authorList>
            <person name="Rajan I."/>
            <person name="PoliReddy D."/>
            <person name="Sugumar T."/>
            <person name="Rathinam K."/>
            <person name="Alqarawi S."/>
            <person name="Khalil A.B."/>
            <person name="Sivakumar N."/>
        </authorList>
    </citation>
    <scope>NUCLEOTIDE SEQUENCE [LARGE SCALE GENOMIC DNA]</scope>
    <source>
        <strain evidence="3 4">AK1</strain>
    </source>
</reference>
<evidence type="ECO:0000256" key="2">
    <source>
        <dbReference type="SAM" id="SignalP"/>
    </source>
</evidence>
<keyword evidence="4" id="KW-1185">Reference proteome</keyword>